<evidence type="ECO:0000313" key="3">
    <source>
        <dbReference type="EMBL" id="MBA0833294.1"/>
    </source>
</evidence>
<evidence type="ECO:0008006" key="5">
    <source>
        <dbReference type="Google" id="ProtNLM"/>
    </source>
</evidence>
<evidence type="ECO:0000256" key="1">
    <source>
        <dbReference type="ARBA" id="ARBA00022741"/>
    </source>
</evidence>
<evidence type="ECO:0000256" key="2">
    <source>
        <dbReference type="ARBA" id="ARBA00022840"/>
    </source>
</evidence>
<protein>
    <recommendedName>
        <fullName evidence="5">Protein kinase domain-containing protein</fullName>
    </recommendedName>
</protein>
<name>A0A7J9JHH6_9ROSI</name>
<reference evidence="3 4" key="1">
    <citation type="journal article" date="2019" name="Genome Biol. Evol.">
        <title>Insights into the evolution of the New World diploid cottons (Gossypium, subgenus Houzingenia) based on genome sequencing.</title>
        <authorList>
            <person name="Grover C.E."/>
            <person name="Arick M.A. 2nd"/>
            <person name="Thrash A."/>
            <person name="Conover J.L."/>
            <person name="Sanders W.S."/>
            <person name="Peterson D.G."/>
            <person name="Frelichowski J.E."/>
            <person name="Scheffler J.A."/>
            <person name="Scheffler B.E."/>
            <person name="Wendel J.F."/>
        </authorList>
    </citation>
    <scope>NUCLEOTIDE SEQUENCE [LARGE SCALE GENOMIC DNA]</scope>
    <source>
        <strain evidence="3">6</strain>
        <tissue evidence="3">Leaf</tissue>
    </source>
</reference>
<feature type="non-terminal residue" evidence="3">
    <location>
        <position position="171"/>
    </location>
</feature>
<sequence length="171" mass="18811">LILVFDVVLISKNKIFSRIERSNTGLIGSLIKIYTKLQRGLKNDILGRGGFGKVYKGVLPSSNIHITVKRISHDSKHKHELLLVYHCMLNGSLDKFLYHQPNSSLKDSDMNALSGDFGLAKLCDLGNDTQTSHKPFGSYRWDVGKVVCGTRSRVGVEAWVALLALDGGGEA</sequence>
<accession>A0A7J9JHH6</accession>
<proteinExistence type="predicted"/>
<keyword evidence="4" id="KW-1185">Reference proteome</keyword>
<dbReference type="Gene3D" id="3.30.200.20">
    <property type="entry name" value="Phosphorylase Kinase, domain 1"/>
    <property type="match status" value="1"/>
</dbReference>
<comment type="caution">
    <text evidence="3">The sequence shown here is derived from an EMBL/GenBank/DDBJ whole genome shotgun (WGS) entry which is preliminary data.</text>
</comment>
<dbReference type="EMBL" id="JABFAE010000007">
    <property type="protein sequence ID" value="MBA0833294.1"/>
    <property type="molecule type" value="Genomic_DNA"/>
</dbReference>
<gene>
    <name evidence="3" type="ORF">Goarm_017615</name>
</gene>
<dbReference type="PANTHER" id="PTHR27007">
    <property type="match status" value="1"/>
</dbReference>
<keyword evidence="1" id="KW-0547">Nucleotide-binding</keyword>
<dbReference type="InterPro" id="IPR011009">
    <property type="entry name" value="Kinase-like_dom_sf"/>
</dbReference>
<dbReference type="GO" id="GO:0005524">
    <property type="term" value="F:ATP binding"/>
    <property type="evidence" value="ECO:0007669"/>
    <property type="project" value="UniProtKB-KW"/>
</dbReference>
<dbReference type="SUPFAM" id="SSF56112">
    <property type="entry name" value="Protein kinase-like (PK-like)"/>
    <property type="match status" value="1"/>
</dbReference>
<dbReference type="AlphaFoldDB" id="A0A7J9JHH6"/>
<evidence type="ECO:0000313" key="4">
    <source>
        <dbReference type="Proteomes" id="UP000593575"/>
    </source>
</evidence>
<organism evidence="3 4">
    <name type="scientific">Gossypium armourianum</name>
    <dbReference type="NCBI Taxonomy" id="34283"/>
    <lineage>
        <taxon>Eukaryota</taxon>
        <taxon>Viridiplantae</taxon>
        <taxon>Streptophyta</taxon>
        <taxon>Embryophyta</taxon>
        <taxon>Tracheophyta</taxon>
        <taxon>Spermatophyta</taxon>
        <taxon>Magnoliopsida</taxon>
        <taxon>eudicotyledons</taxon>
        <taxon>Gunneridae</taxon>
        <taxon>Pentapetalae</taxon>
        <taxon>rosids</taxon>
        <taxon>malvids</taxon>
        <taxon>Malvales</taxon>
        <taxon>Malvaceae</taxon>
        <taxon>Malvoideae</taxon>
        <taxon>Gossypium</taxon>
    </lineage>
</organism>
<dbReference type="Proteomes" id="UP000593575">
    <property type="component" value="Unassembled WGS sequence"/>
</dbReference>
<keyword evidence="2" id="KW-0067">ATP-binding</keyword>
<dbReference type="InterPro" id="IPR050528">
    <property type="entry name" value="L-type_Lectin-RKs"/>
</dbReference>